<proteinExistence type="predicted"/>
<evidence type="ECO:0000313" key="2">
    <source>
        <dbReference type="Proteomes" id="UP000002059"/>
    </source>
</evidence>
<accession>C1GXN5</accession>
<dbReference type="GeneID" id="9098078"/>
<dbReference type="VEuPathDB" id="FungiDB:PAAG_03609"/>
<sequence>MASNLDSGVGFASSLVPLGTPASPQSTLTFEGMPLDVQRIIMDNVSRQDILNMARVKALSSAARLCLYTTVSLRLAQHEGFIEDLNRFKAAGWHNLALVQNISILNSKRRRRDPRTGQVLPHYRFNRFGNWVGKDLWTTNSEVFNQEIRSLLVNIPNLRSVRWFHVFKMSHETFAAIFTAHINTLSSLETNTLTGSEVAILPWRPNLVQSLPLSIGLHNLKIVGRNGTLNSSLLNFLTRLAPRFDHLVLGDELLLHTLDDAWGGRPHRVYEKPSVGDVLRLLAGATNTLENLSKLDVIGMEVARAPNQQATDAALTLMSLQEIHGSAIDVTLFLDQGVPLRPTIDLYNLRRLSLISCTGTEGLLTVLSLPAPHTTLPYVQTRMRLKEFCIRHEFRQRGIKTALENFLLSFRGLELLSILLDGVTCRINPIEVPNHEMFMDVHGPTLKVLVWEIRKHQGNTPVDVEDSISGESSFLEYLSETCPNLQELGLVLNMKLLHRRGLAMRRIASHTPYSMLRLPHLKTLHCRDIFITQGRLSTPGFIVNATKSIATAFLDWGFHIHGGASSLELLAVGPMHTRDRWIQNHIRQDYTHRPEAGPIFYDVRTYPDNLTGVSHLLNPLLKTRQPNGEIVLDEVENIRQHYKYTRVFDSYWLR</sequence>
<dbReference type="RefSeq" id="XP_002795064.1">
    <property type="nucleotide sequence ID" value="XM_002795018.1"/>
</dbReference>
<organism evidence="1 2">
    <name type="scientific">Paracoccidioides lutzii (strain ATCC MYA-826 / Pb01)</name>
    <name type="common">Paracoccidioides brasiliensis</name>
    <dbReference type="NCBI Taxonomy" id="502779"/>
    <lineage>
        <taxon>Eukaryota</taxon>
        <taxon>Fungi</taxon>
        <taxon>Dikarya</taxon>
        <taxon>Ascomycota</taxon>
        <taxon>Pezizomycotina</taxon>
        <taxon>Eurotiomycetes</taxon>
        <taxon>Eurotiomycetidae</taxon>
        <taxon>Onygenales</taxon>
        <taxon>Ajellomycetaceae</taxon>
        <taxon>Paracoccidioides</taxon>
    </lineage>
</organism>
<gene>
    <name evidence="1" type="ORF">PAAG_03609</name>
</gene>
<dbReference type="AlphaFoldDB" id="C1GXN5"/>
<dbReference type="EMBL" id="KN293998">
    <property type="protein sequence ID" value="EEH41323.1"/>
    <property type="molecule type" value="Genomic_DNA"/>
</dbReference>
<dbReference type="OrthoDB" id="5384871at2759"/>
<dbReference type="HOGENOM" id="CLU_419249_0_0_1"/>
<reference evidence="1 2" key="1">
    <citation type="journal article" date="2011" name="PLoS Genet.">
        <title>Comparative genomic analysis of human fungal pathogens causing paracoccidioidomycosis.</title>
        <authorList>
            <person name="Desjardins C.A."/>
            <person name="Champion M.D."/>
            <person name="Holder J.W."/>
            <person name="Muszewska A."/>
            <person name="Goldberg J."/>
            <person name="Bailao A.M."/>
            <person name="Brigido M.M."/>
            <person name="Ferreira M.E."/>
            <person name="Garcia A.M."/>
            <person name="Grynberg M."/>
            <person name="Gujja S."/>
            <person name="Heiman D.I."/>
            <person name="Henn M.R."/>
            <person name="Kodira C.D."/>
            <person name="Leon-Narvaez H."/>
            <person name="Longo L.V."/>
            <person name="Ma L.J."/>
            <person name="Malavazi I."/>
            <person name="Matsuo A.L."/>
            <person name="Morais F.V."/>
            <person name="Pereira M."/>
            <person name="Rodriguez-Brito S."/>
            <person name="Sakthikumar S."/>
            <person name="Salem-Izacc S.M."/>
            <person name="Sykes S.M."/>
            <person name="Teixeira M.M."/>
            <person name="Vallejo M.C."/>
            <person name="Walter M.E."/>
            <person name="Yandava C."/>
            <person name="Young S."/>
            <person name="Zeng Q."/>
            <person name="Zucker J."/>
            <person name="Felipe M.S."/>
            <person name="Goldman G.H."/>
            <person name="Haas B.J."/>
            <person name="McEwen J.G."/>
            <person name="Nino-Vega G."/>
            <person name="Puccia R."/>
            <person name="San-Blas G."/>
            <person name="Soares C.M."/>
            <person name="Birren B.W."/>
            <person name="Cuomo C.A."/>
        </authorList>
    </citation>
    <scope>NUCLEOTIDE SEQUENCE [LARGE SCALE GENOMIC DNA]</scope>
    <source>
        <strain evidence="2">ATCC MYA-826 / Pb01</strain>
    </source>
</reference>
<protein>
    <submittedName>
        <fullName evidence="1">Uncharacterized protein</fullName>
    </submittedName>
</protein>
<dbReference type="eggNOG" id="ENOG502RMHC">
    <property type="taxonomic scope" value="Eukaryota"/>
</dbReference>
<keyword evidence="2" id="KW-1185">Reference proteome</keyword>
<evidence type="ECO:0000313" key="1">
    <source>
        <dbReference type="EMBL" id="EEH41323.1"/>
    </source>
</evidence>
<dbReference type="Proteomes" id="UP000002059">
    <property type="component" value="Partially assembled WGS sequence"/>
</dbReference>
<dbReference type="OMA" id="DRWIQNH"/>
<dbReference type="KEGG" id="pbl:PAAG_03609"/>
<name>C1GXN5_PARBA</name>